<feature type="domain" description="Phosphodiester glycosidase" evidence="1">
    <location>
        <begin position="217"/>
        <end position="355"/>
    </location>
</feature>
<dbReference type="GO" id="GO:0016798">
    <property type="term" value="F:hydrolase activity, acting on glycosyl bonds"/>
    <property type="evidence" value="ECO:0007669"/>
    <property type="project" value="UniProtKB-KW"/>
</dbReference>
<proteinExistence type="predicted"/>
<reference evidence="2" key="1">
    <citation type="journal article" date="2020" name="mSystems">
        <title>Genome- and Community-Level Interaction Insights into Carbon Utilization and Element Cycling Functions of Hydrothermarchaeota in Hydrothermal Sediment.</title>
        <authorList>
            <person name="Zhou Z."/>
            <person name="Liu Y."/>
            <person name="Xu W."/>
            <person name="Pan J."/>
            <person name="Luo Z.H."/>
            <person name="Li M."/>
        </authorList>
    </citation>
    <scope>NUCLEOTIDE SEQUENCE [LARGE SCALE GENOMIC DNA]</scope>
    <source>
        <strain evidence="2">SpSt-81</strain>
    </source>
</reference>
<keyword evidence="2" id="KW-0326">Glycosidase</keyword>
<keyword evidence="2" id="KW-0378">Hydrolase</keyword>
<dbReference type="EMBL" id="DTIN01000009">
    <property type="protein sequence ID" value="HFX12869.1"/>
    <property type="molecule type" value="Genomic_DNA"/>
</dbReference>
<dbReference type="InterPro" id="IPR018711">
    <property type="entry name" value="NAGPA"/>
</dbReference>
<dbReference type="Pfam" id="PF09992">
    <property type="entry name" value="NAGPA"/>
    <property type="match status" value="1"/>
</dbReference>
<name>A0A7C3MJ31_DICTH</name>
<organism evidence="2">
    <name type="scientific">Dictyoglomus thermophilum</name>
    <dbReference type="NCBI Taxonomy" id="14"/>
    <lineage>
        <taxon>Bacteria</taxon>
        <taxon>Pseudomonadati</taxon>
        <taxon>Dictyoglomota</taxon>
        <taxon>Dictyoglomia</taxon>
        <taxon>Dictyoglomales</taxon>
        <taxon>Dictyoglomaceae</taxon>
        <taxon>Dictyoglomus</taxon>
    </lineage>
</organism>
<comment type="caution">
    <text evidence="2">The sequence shown here is derived from an EMBL/GenBank/DDBJ whole genome shotgun (WGS) entry which is preliminary data.</text>
</comment>
<dbReference type="PANTHER" id="PTHR40446:SF2">
    <property type="entry name" value="N-ACETYLGLUCOSAMINE-1-PHOSPHODIESTER ALPHA-N-ACETYLGLUCOSAMINIDASE"/>
    <property type="match status" value="1"/>
</dbReference>
<dbReference type="Gene3D" id="2.60.120.260">
    <property type="entry name" value="Galactose-binding domain-like"/>
    <property type="match status" value="1"/>
</dbReference>
<sequence>MSKAIKFIQPLIFILLLVSYILGAESFYIAPSIEYKKVTSDGLVYHITSINQFDSLLDIETVVTNTKLSDVLKEKNYDIIINANFFDPNSKEPVGLVVKNYELLHLPIKRGVFGITSDNKAIIDIFNINIKLKIDNTIIPINNLNSPRGADQITIFTKFFGKETKILDNAVAGVDIEVSLDDKIPSLGTTSGKISNIYYGVKKSIIKDNSCIISLGGTALKYLPFFSLNKKIEIIVESNPPIRLKEAVCGGPILIKNGEIVLDKTGEIPFNSNIINSRHPRTVVGITDDKIFFIVIEGRNNNSSGLSIPETCELVKNMGIRDAINLDGGGSSQKIIWGNLINQVSERSVPVGIGVKNNYPYKNPTYLSFKEKDDIYIRKGEKLKLELLLQDENYHPYSITYTMLTWTIANDNINFNPSILEVEGRELGESSLTIYLSNLEASKKIYVWDYVALKIEIDEDKVYLGDSILPKIYAIDNLQREKILSLDGLKFDPNYFRRNGKGLTAINPGITTITYTFNNLSATYTIEIVPNTIEDFEEDKKWNIRGKNYNPDSTFYKLTSDAYTGKSSFMLVYDSKEENSFIYVDLNISIPPDKISLSIALKGQGNGWIRLLFYDDDGTPWVMDLTTTLQYNFNKWTTINKDLTEIRPLISINKNTPKIPIRLASIYLVGLNNKISGNLLIDSLNFK</sequence>
<accession>A0A7C3MJ31</accession>
<protein>
    <submittedName>
        <fullName evidence="2">Phosphodiester glycosidase family protein</fullName>
    </submittedName>
</protein>
<dbReference type="PANTHER" id="PTHR40446">
    <property type="entry name" value="N-ACETYLGLUCOSAMINE-1-PHOSPHODIESTER ALPHA-N-ACETYLGLUCOSAMINIDASE"/>
    <property type="match status" value="1"/>
</dbReference>
<dbReference type="AlphaFoldDB" id="A0A7C3MJ31"/>
<gene>
    <name evidence="2" type="ORF">ENW00_01760</name>
</gene>
<evidence type="ECO:0000259" key="1">
    <source>
        <dbReference type="Pfam" id="PF09992"/>
    </source>
</evidence>
<evidence type="ECO:0000313" key="2">
    <source>
        <dbReference type="EMBL" id="HFX12869.1"/>
    </source>
</evidence>